<accession>A0ABR1KAD5</accession>
<organism evidence="13 14">
    <name type="scientific">Phyllosticta citriasiana</name>
    <dbReference type="NCBI Taxonomy" id="595635"/>
    <lineage>
        <taxon>Eukaryota</taxon>
        <taxon>Fungi</taxon>
        <taxon>Dikarya</taxon>
        <taxon>Ascomycota</taxon>
        <taxon>Pezizomycotina</taxon>
        <taxon>Dothideomycetes</taxon>
        <taxon>Dothideomycetes incertae sedis</taxon>
        <taxon>Botryosphaeriales</taxon>
        <taxon>Phyllostictaceae</taxon>
        <taxon>Phyllosticta</taxon>
    </lineage>
</organism>
<dbReference type="EMBL" id="JBBPHU010000022">
    <property type="protein sequence ID" value="KAK7508983.1"/>
    <property type="molecule type" value="Genomic_DNA"/>
</dbReference>
<evidence type="ECO:0000256" key="7">
    <source>
        <dbReference type="ARBA" id="ARBA00023128"/>
    </source>
</evidence>
<feature type="transmembrane region" description="Helical" evidence="12">
    <location>
        <begin position="85"/>
        <end position="104"/>
    </location>
</feature>
<keyword evidence="10" id="KW-0175">Coiled coil</keyword>
<dbReference type="PIRSF" id="PIRSF007871">
    <property type="entry name" value="Cox20"/>
    <property type="match status" value="1"/>
</dbReference>
<keyword evidence="6 12" id="KW-1133">Transmembrane helix</keyword>
<dbReference type="Proteomes" id="UP001363622">
    <property type="component" value="Unassembled WGS sequence"/>
</dbReference>
<keyword evidence="7 9" id="KW-0496">Mitochondrion</keyword>
<comment type="similarity">
    <text evidence="2 9">Belongs to the COX20 family.</text>
</comment>
<evidence type="ECO:0000256" key="2">
    <source>
        <dbReference type="ARBA" id="ARBA00009575"/>
    </source>
</evidence>
<evidence type="ECO:0000256" key="9">
    <source>
        <dbReference type="PIRNR" id="PIRNR007871"/>
    </source>
</evidence>
<sequence>MADDTRQTQNQQAPSTEAAGPNATPSSSPKFVSAPPPGQSANIMPGGTQHTAGGEKMEQTGNSLAQTFKADDILKVHQQPCAREAFLTGIGSGFGVGGLMAIWGKPIKKSCNWAVGVFMGTSILSYEFLRRKRSLEKQYMVQAVEMMDRKKEEKMRKKEEVIAARRKAKEEAERQAEEAKKRWWKFW</sequence>
<evidence type="ECO:0000256" key="1">
    <source>
        <dbReference type="ARBA" id="ARBA00004273"/>
    </source>
</evidence>
<evidence type="ECO:0000256" key="11">
    <source>
        <dbReference type="SAM" id="MobiDB-lite"/>
    </source>
</evidence>
<comment type="function">
    <text evidence="9">Involved in the assembly of the cytochrome c oxidase complex.</text>
</comment>
<evidence type="ECO:0000256" key="6">
    <source>
        <dbReference type="ARBA" id="ARBA00022989"/>
    </source>
</evidence>
<name>A0ABR1KAD5_9PEZI</name>
<comment type="caution">
    <text evidence="13">The sequence shown here is derived from an EMBL/GenBank/DDBJ whole genome shotgun (WGS) entry which is preliminary data.</text>
</comment>
<feature type="transmembrane region" description="Helical" evidence="12">
    <location>
        <begin position="110"/>
        <end position="129"/>
    </location>
</feature>
<evidence type="ECO:0000256" key="10">
    <source>
        <dbReference type="SAM" id="Coils"/>
    </source>
</evidence>
<evidence type="ECO:0000313" key="13">
    <source>
        <dbReference type="EMBL" id="KAK7508983.1"/>
    </source>
</evidence>
<reference evidence="13 14" key="1">
    <citation type="submission" date="2024-04" db="EMBL/GenBank/DDBJ databases">
        <title>Phyllosticta paracitricarpa is synonymous to the EU quarantine fungus P. citricarpa based on phylogenomic analyses.</title>
        <authorList>
            <consortium name="Lawrence Berkeley National Laboratory"/>
            <person name="Van Ingen-Buijs V.A."/>
            <person name="Van Westerhoven A.C."/>
            <person name="Haridas S."/>
            <person name="Skiadas P."/>
            <person name="Martin F."/>
            <person name="Groenewald J.Z."/>
            <person name="Crous P.W."/>
            <person name="Seidl M.F."/>
        </authorList>
    </citation>
    <scope>NUCLEOTIDE SEQUENCE [LARGE SCALE GENOMIC DNA]</scope>
    <source>
        <strain evidence="13 14">CBS 123371</strain>
    </source>
</reference>
<evidence type="ECO:0000256" key="12">
    <source>
        <dbReference type="SAM" id="Phobius"/>
    </source>
</evidence>
<proteinExistence type="inferred from homology"/>
<feature type="coiled-coil region" evidence="10">
    <location>
        <begin position="140"/>
        <end position="182"/>
    </location>
</feature>
<keyword evidence="4 12" id="KW-0812">Transmembrane</keyword>
<evidence type="ECO:0000256" key="4">
    <source>
        <dbReference type="ARBA" id="ARBA00022692"/>
    </source>
</evidence>
<protein>
    <recommendedName>
        <fullName evidence="3 9">Cytochrome c oxidase assembly protein COX20, mitochondrial</fullName>
    </recommendedName>
</protein>
<feature type="region of interest" description="Disordered" evidence="11">
    <location>
        <begin position="1"/>
        <end position="57"/>
    </location>
</feature>
<keyword evidence="14" id="KW-1185">Reference proteome</keyword>
<evidence type="ECO:0000256" key="5">
    <source>
        <dbReference type="ARBA" id="ARBA00022792"/>
    </source>
</evidence>
<evidence type="ECO:0000313" key="14">
    <source>
        <dbReference type="Proteomes" id="UP001363622"/>
    </source>
</evidence>
<keyword evidence="8 9" id="KW-0472">Membrane</keyword>
<gene>
    <name evidence="13" type="ORF">IWZ03DRAFT_122597</name>
</gene>
<keyword evidence="5 9" id="KW-0999">Mitochondrion inner membrane</keyword>
<dbReference type="Pfam" id="PF12597">
    <property type="entry name" value="Cox20"/>
    <property type="match status" value="1"/>
</dbReference>
<dbReference type="PANTHER" id="PTHR31586">
    <property type="entry name" value="CYTOCHROME C OXIDASE PROTEIN 20"/>
    <property type="match status" value="1"/>
</dbReference>
<evidence type="ECO:0000256" key="8">
    <source>
        <dbReference type="ARBA" id="ARBA00023136"/>
    </source>
</evidence>
<dbReference type="PANTHER" id="PTHR31586:SF1">
    <property type="entry name" value="CYTOCHROME C OXIDASE ASSEMBLY PROTEIN COX20, MITOCHONDRIAL"/>
    <property type="match status" value="1"/>
</dbReference>
<comment type="subcellular location">
    <subcellularLocation>
        <location evidence="1 9">Mitochondrion inner membrane</location>
    </subcellularLocation>
</comment>
<dbReference type="InterPro" id="IPR022533">
    <property type="entry name" value="Cox20"/>
</dbReference>
<evidence type="ECO:0000256" key="3">
    <source>
        <dbReference type="ARBA" id="ARBA00017689"/>
    </source>
</evidence>